<dbReference type="RefSeq" id="WP_093407240.1">
    <property type="nucleotide sequence ID" value="NZ_FOVL01000006.1"/>
</dbReference>
<dbReference type="Proteomes" id="UP000199153">
    <property type="component" value="Unassembled WGS sequence"/>
</dbReference>
<proteinExistence type="predicted"/>
<evidence type="ECO:0000313" key="2">
    <source>
        <dbReference type="Proteomes" id="UP000199153"/>
    </source>
</evidence>
<reference evidence="1 2" key="1">
    <citation type="submission" date="2016-10" db="EMBL/GenBank/DDBJ databases">
        <authorList>
            <person name="de Groot N.N."/>
        </authorList>
    </citation>
    <scope>NUCLEOTIDE SEQUENCE [LARGE SCALE GENOMIC DNA]</scope>
    <source>
        <strain evidence="1 2">DSM 17794</strain>
    </source>
</reference>
<name>A0A1I4ZCZ2_9FLAO</name>
<keyword evidence="2" id="KW-1185">Reference proteome</keyword>
<accession>A0A1I4ZCZ2</accession>
<protein>
    <submittedName>
        <fullName evidence="1">Uncharacterized protein</fullName>
    </submittedName>
</protein>
<organism evidence="1 2">
    <name type="scientific">Salegentibacter flavus</name>
    <dbReference type="NCBI Taxonomy" id="287099"/>
    <lineage>
        <taxon>Bacteria</taxon>
        <taxon>Pseudomonadati</taxon>
        <taxon>Bacteroidota</taxon>
        <taxon>Flavobacteriia</taxon>
        <taxon>Flavobacteriales</taxon>
        <taxon>Flavobacteriaceae</taxon>
        <taxon>Salegentibacter</taxon>
    </lineage>
</organism>
<dbReference type="AlphaFoldDB" id="A0A1I4ZCZ2"/>
<dbReference type="EMBL" id="FOVL01000006">
    <property type="protein sequence ID" value="SFN48134.1"/>
    <property type="molecule type" value="Genomic_DNA"/>
</dbReference>
<sequence length="202" mass="23753">MLMLIITNCRHIANDNSERTNSDDEENEKISDVINYHRKWIVIKDEEKNQKQQMEVYISELGDTIYNQNKFFVNGKLDSTKSNFYELDLSAKTNGEYKGKIKIHSGYIHNIESPITRRRLQLYLLNREDSINTDFESINMNNIKFSYSSSNDTLIGILLDMIEIDTVIDGENMVRLLESRYYLDNKSETLNTLINEFEKNKN</sequence>
<evidence type="ECO:0000313" key="1">
    <source>
        <dbReference type="EMBL" id="SFN48134.1"/>
    </source>
</evidence>
<gene>
    <name evidence="1" type="ORF">SAMN05660413_01241</name>
</gene>